<protein>
    <submittedName>
        <fullName evidence="1">Uncharacterized protein</fullName>
    </submittedName>
</protein>
<reference evidence="1" key="1">
    <citation type="submission" date="2022-10" db="EMBL/GenBank/DDBJ databases">
        <title>Genome Sequence of Xylaria curta.</title>
        <authorList>
            <person name="Buettner E."/>
        </authorList>
    </citation>
    <scope>NUCLEOTIDE SEQUENCE</scope>
    <source>
        <strain evidence="1">Babe10</strain>
    </source>
</reference>
<dbReference type="Proteomes" id="UP001143856">
    <property type="component" value="Unassembled WGS sequence"/>
</dbReference>
<comment type="caution">
    <text evidence="1">The sequence shown here is derived from an EMBL/GenBank/DDBJ whole genome shotgun (WGS) entry which is preliminary data.</text>
</comment>
<organism evidence="1 2">
    <name type="scientific">Xylaria curta</name>
    <dbReference type="NCBI Taxonomy" id="42375"/>
    <lineage>
        <taxon>Eukaryota</taxon>
        <taxon>Fungi</taxon>
        <taxon>Dikarya</taxon>
        <taxon>Ascomycota</taxon>
        <taxon>Pezizomycotina</taxon>
        <taxon>Sordariomycetes</taxon>
        <taxon>Xylariomycetidae</taxon>
        <taxon>Xylariales</taxon>
        <taxon>Xylariaceae</taxon>
        <taxon>Xylaria</taxon>
    </lineage>
</organism>
<accession>A0ACC1P097</accession>
<evidence type="ECO:0000313" key="1">
    <source>
        <dbReference type="EMBL" id="KAJ2984591.1"/>
    </source>
</evidence>
<dbReference type="EMBL" id="JAPDGR010001264">
    <property type="protein sequence ID" value="KAJ2984591.1"/>
    <property type="molecule type" value="Genomic_DNA"/>
</dbReference>
<name>A0ACC1P097_9PEZI</name>
<evidence type="ECO:0000313" key="2">
    <source>
        <dbReference type="Proteomes" id="UP001143856"/>
    </source>
</evidence>
<gene>
    <name evidence="1" type="ORF">NUW58_g5979</name>
</gene>
<proteinExistence type="predicted"/>
<sequence>MAGITETTGYETTPAAALPSLPDFEMLKAKDVDSSWEASKLPRGSESWRSLRNWKFYLPRAGSSTAGVVDMWIRMASGESITSRALAYVGDSFPYNLHAFLTASPAGQAEQTRRDGQRVALWFPTLVMNLDMKMVLPSEGVEWLTVRITSKQIKNGMFDLDIIIRNTDGELVALSHHVAMIVSIERNTGRRENSSPNASL</sequence>
<keyword evidence="2" id="KW-1185">Reference proteome</keyword>